<dbReference type="Gene3D" id="3.40.50.150">
    <property type="entry name" value="Vaccinia Virus protein VP39"/>
    <property type="match status" value="2"/>
</dbReference>
<evidence type="ECO:0000313" key="9">
    <source>
        <dbReference type="Proteomes" id="UP000288279"/>
    </source>
</evidence>
<dbReference type="GO" id="GO:0008990">
    <property type="term" value="F:rRNA (guanine-N2-)-methyltransferase activity"/>
    <property type="evidence" value="ECO:0007669"/>
    <property type="project" value="InterPro"/>
</dbReference>
<evidence type="ECO:0000256" key="3">
    <source>
        <dbReference type="ARBA" id="ARBA00022603"/>
    </source>
</evidence>
<dbReference type="PANTHER" id="PTHR47816">
    <property type="entry name" value="RIBOSOMAL RNA SMALL SUBUNIT METHYLTRANSFERASE C"/>
    <property type="match status" value="1"/>
</dbReference>
<dbReference type="PIRSF" id="PIRSF037565">
    <property type="entry name" value="RRNA_m2G_Mtase_RsmD_prd"/>
    <property type="match status" value="1"/>
</dbReference>
<accession>A0A432ZNY9</accession>
<evidence type="ECO:0000256" key="2">
    <source>
        <dbReference type="ARBA" id="ARBA00022552"/>
    </source>
</evidence>
<dbReference type="RefSeq" id="WP_126825817.1">
    <property type="nucleotide sequence ID" value="NZ_PIQG01000001.1"/>
</dbReference>
<dbReference type="InterPro" id="IPR046977">
    <property type="entry name" value="RsmC/RlmG"/>
</dbReference>
<dbReference type="CDD" id="cd02440">
    <property type="entry name" value="AdoMet_MTases"/>
    <property type="match status" value="1"/>
</dbReference>
<keyword evidence="3" id="KW-0489">Methyltransferase</keyword>
<dbReference type="SUPFAM" id="SSF53335">
    <property type="entry name" value="S-adenosyl-L-methionine-dependent methyltransferases"/>
    <property type="match status" value="1"/>
</dbReference>
<dbReference type="InterPro" id="IPR058679">
    <property type="entry name" value="RlmG_N"/>
</dbReference>
<evidence type="ECO:0000259" key="6">
    <source>
        <dbReference type="Pfam" id="PF05175"/>
    </source>
</evidence>
<feature type="domain" description="RlmG N-terminal" evidence="7">
    <location>
        <begin position="4"/>
        <end position="183"/>
    </location>
</feature>
<evidence type="ECO:0000256" key="5">
    <source>
        <dbReference type="ARBA" id="ARBA00022691"/>
    </source>
</evidence>
<protein>
    <submittedName>
        <fullName evidence="8">Uncharacterized protein</fullName>
    </submittedName>
</protein>
<evidence type="ECO:0000259" key="7">
    <source>
        <dbReference type="Pfam" id="PF26049"/>
    </source>
</evidence>
<evidence type="ECO:0000256" key="1">
    <source>
        <dbReference type="ARBA" id="ARBA00022490"/>
    </source>
</evidence>
<organism evidence="8 9">
    <name type="scientific">Pseudidiomarina taiwanensis</name>
    <dbReference type="NCBI Taxonomy" id="337250"/>
    <lineage>
        <taxon>Bacteria</taxon>
        <taxon>Pseudomonadati</taxon>
        <taxon>Pseudomonadota</taxon>
        <taxon>Gammaproteobacteria</taxon>
        <taxon>Alteromonadales</taxon>
        <taxon>Idiomarinaceae</taxon>
        <taxon>Pseudidiomarina</taxon>
    </lineage>
</organism>
<dbReference type="GO" id="GO:0003676">
    <property type="term" value="F:nucleic acid binding"/>
    <property type="evidence" value="ECO:0007669"/>
    <property type="project" value="InterPro"/>
</dbReference>
<dbReference type="PANTHER" id="PTHR47816:SF5">
    <property type="entry name" value="RIBOSOMAL RNA LARGE SUBUNIT METHYLTRANSFERASE G"/>
    <property type="match status" value="1"/>
</dbReference>
<dbReference type="Pfam" id="PF26049">
    <property type="entry name" value="RLMG_N"/>
    <property type="match status" value="1"/>
</dbReference>
<dbReference type="InterPro" id="IPR007848">
    <property type="entry name" value="Small_mtfrase_dom"/>
</dbReference>
<dbReference type="InterPro" id="IPR029063">
    <property type="entry name" value="SAM-dependent_MTases_sf"/>
</dbReference>
<reference evidence="8 9" key="1">
    <citation type="journal article" date="2011" name="Front. Microbiol.">
        <title>Genomic signatures of strain selection and enhancement in Bacillus atrophaeus var. globigii, a historical biowarfare simulant.</title>
        <authorList>
            <person name="Gibbons H.S."/>
            <person name="Broomall S.M."/>
            <person name="McNew L.A."/>
            <person name="Daligault H."/>
            <person name="Chapman C."/>
            <person name="Bruce D."/>
            <person name="Karavis M."/>
            <person name="Krepps M."/>
            <person name="McGregor P.A."/>
            <person name="Hong C."/>
            <person name="Park K.H."/>
            <person name="Akmal A."/>
            <person name="Feldman A."/>
            <person name="Lin J.S."/>
            <person name="Chang W.E."/>
            <person name="Higgs B.W."/>
            <person name="Demirev P."/>
            <person name="Lindquist J."/>
            <person name="Liem A."/>
            <person name="Fochler E."/>
            <person name="Read T.D."/>
            <person name="Tapia R."/>
            <person name="Johnson S."/>
            <person name="Bishop-Lilly K.A."/>
            <person name="Detter C."/>
            <person name="Han C."/>
            <person name="Sozhamannan S."/>
            <person name="Rosenzweig C.N."/>
            <person name="Skowronski E.W."/>
        </authorList>
    </citation>
    <scope>NUCLEOTIDE SEQUENCE [LARGE SCALE GENOMIC DNA]</scope>
    <source>
        <strain evidence="8 9">PIT1</strain>
    </source>
</reference>
<feature type="domain" description="Methyltransferase small" evidence="6">
    <location>
        <begin position="203"/>
        <end position="372"/>
    </location>
</feature>
<sequence length="376" mass="42005">MPNTEFSTALGNWQLYRYPKRRNETLQAWDAGDLLLLERLAPIITGKSPRSWVVVNDQCGALSLPLCALKQTVYSLNDSYVSDCAVTANLEHNQIATPVQVLDPTELNPVTAEQVLLKVPKSQSLLDYQLLQLSQRLPVGTPIMITGKSALFTPNMRSRVERYLTEPEYSLIQRKHRVLMAKLRRDSTAANFIEAWQCPVTQLQLQHYPGVFARQQLDIGARFLLDHLPAPGARHVIDLGCGNGVLGLAYAKLSPASEVTWVDQSKLALASCQLNIEANLGNSAQYQTQLDDCLQHQASQTADLILCNPPFHQEHAVTEHIALQMFRDAHRVLERGGVLVVVANRHLPYYRPLKGLFRSVAQLGAHPKFTIYCATK</sequence>
<keyword evidence="1" id="KW-0963">Cytoplasm</keyword>
<comment type="caution">
    <text evidence="8">The sequence shown here is derived from an EMBL/GenBank/DDBJ whole genome shotgun (WGS) entry which is preliminary data.</text>
</comment>
<keyword evidence="2" id="KW-0698">rRNA processing</keyword>
<dbReference type="Proteomes" id="UP000288279">
    <property type="component" value="Unassembled WGS sequence"/>
</dbReference>
<gene>
    <name evidence="8" type="ORF">CWI83_03665</name>
</gene>
<evidence type="ECO:0000256" key="4">
    <source>
        <dbReference type="ARBA" id="ARBA00022679"/>
    </source>
</evidence>
<evidence type="ECO:0000313" key="8">
    <source>
        <dbReference type="EMBL" id="RUO79604.1"/>
    </source>
</evidence>
<dbReference type="Pfam" id="PF05175">
    <property type="entry name" value="MTS"/>
    <property type="match status" value="1"/>
</dbReference>
<dbReference type="OrthoDB" id="29650at2"/>
<dbReference type="GO" id="GO:0005737">
    <property type="term" value="C:cytoplasm"/>
    <property type="evidence" value="ECO:0007669"/>
    <property type="project" value="InterPro"/>
</dbReference>
<keyword evidence="5" id="KW-0949">S-adenosyl-L-methionine</keyword>
<proteinExistence type="predicted"/>
<dbReference type="InterPro" id="IPR002052">
    <property type="entry name" value="DNA_methylase_N6_adenine_CS"/>
</dbReference>
<dbReference type="InterPro" id="IPR017237">
    <property type="entry name" value="RLMG"/>
</dbReference>
<name>A0A432ZNY9_9GAMM</name>
<keyword evidence="9" id="KW-1185">Reference proteome</keyword>
<keyword evidence="4" id="KW-0808">Transferase</keyword>
<dbReference type="PROSITE" id="PS00092">
    <property type="entry name" value="N6_MTASE"/>
    <property type="match status" value="1"/>
</dbReference>
<dbReference type="AlphaFoldDB" id="A0A432ZNY9"/>
<dbReference type="EMBL" id="PIQG01000001">
    <property type="protein sequence ID" value="RUO79604.1"/>
    <property type="molecule type" value="Genomic_DNA"/>
</dbReference>